<evidence type="ECO:0000256" key="6">
    <source>
        <dbReference type="ARBA" id="ARBA00093785"/>
    </source>
</evidence>
<accession>A0A544TIV5</accession>
<sequence length="119" mass="13916">MSVVEDLLVASEALLVHLDTIPSEDKRDEFIERIEVLLDERENFIRVLSNLKEFNLENDTLKDRVIELDKDVINRLNKVMSVIKGDISELQQMKRREKSYSNPYAATQTIDGIYFDNKK</sequence>
<dbReference type="OrthoDB" id="2353131at2"/>
<comment type="similarity">
    <text evidence="6">Belongs to the bacillales FliT family.</text>
</comment>
<keyword evidence="8" id="KW-0282">Flagellum</keyword>
<keyword evidence="3" id="KW-1005">Bacterial flagellum biogenesis</keyword>
<evidence type="ECO:0000256" key="2">
    <source>
        <dbReference type="ARBA" id="ARBA00022490"/>
    </source>
</evidence>
<comment type="function">
    <text evidence="5">May act as an export chaperone for the filament capping protein FliD.</text>
</comment>
<organism evidence="8 9">
    <name type="scientific">Psychrobacillus vulpis</name>
    <dbReference type="NCBI Taxonomy" id="2325572"/>
    <lineage>
        <taxon>Bacteria</taxon>
        <taxon>Bacillati</taxon>
        <taxon>Bacillota</taxon>
        <taxon>Bacilli</taxon>
        <taxon>Bacillales</taxon>
        <taxon>Bacillaceae</taxon>
        <taxon>Psychrobacillus</taxon>
    </lineage>
</organism>
<dbReference type="RefSeq" id="WP_142644076.1">
    <property type="nucleotide sequence ID" value="NZ_VDGI01000027.1"/>
</dbReference>
<proteinExistence type="inferred from homology"/>
<keyword evidence="8" id="KW-0969">Cilium</keyword>
<protein>
    <recommendedName>
        <fullName evidence="7">Flagellar protein FliT</fullName>
    </recommendedName>
</protein>
<keyword evidence="8" id="KW-0966">Cell projection</keyword>
<keyword evidence="4" id="KW-0143">Chaperone</keyword>
<dbReference type="Pfam" id="PF05400">
    <property type="entry name" value="FliT"/>
    <property type="match status" value="1"/>
</dbReference>
<comment type="caution">
    <text evidence="8">The sequence shown here is derived from an EMBL/GenBank/DDBJ whole genome shotgun (WGS) entry which is preliminary data.</text>
</comment>
<evidence type="ECO:0000256" key="4">
    <source>
        <dbReference type="ARBA" id="ARBA00023186"/>
    </source>
</evidence>
<dbReference type="EMBL" id="VDGI01000027">
    <property type="protein sequence ID" value="TQR17387.1"/>
    <property type="molecule type" value="Genomic_DNA"/>
</dbReference>
<dbReference type="Proteomes" id="UP000316626">
    <property type="component" value="Unassembled WGS sequence"/>
</dbReference>
<comment type="subcellular location">
    <subcellularLocation>
        <location evidence="1">Cytoplasm</location>
        <location evidence="1">Cytosol</location>
    </subcellularLocation>
</comment>
<dbReference type="AlphaFoldDB" id="A0A544TIV5"/>
<evidence type="ECO:0000313" key="8">
    <source>
        <dbReference type="EMBL" id="TQR17387.1"/>
    </source>
</evidence>
<evidence type="ECO:0000256" key="7">
    <source>
        <dbReference type="ARBA" id="ARBA00093797"/>
    </source>
</evidence>
<gene>
    <name evidence="8" type="ORF">FG384_18030</name>
</gene>
<keyword evidence="2" id="KW-0963">Cytoplasm</keyword>
<evidence type="ECO:0000313" key="9">
    <source>
        <dbReference type="Proteomes" id="UP000316626"/>
    </source>
</evidence>
<keyword evidence="9" id="KW-1185">Reference proteome</keyword>
<evidence type="ECO:0000256" key="5">
    <source>
        <dbReference type="ARBA" id="ARBA00093765"/>
    </source>
</evidence>
<name>A0A544TIV5_9BACI</name>
<reference evidence="8 9" key="1">
    <citation type="submission" date="2019-06" db="EMBL/GenBank/DDBJ databases">
        <title>Psychrobacillus vulpis sp. nov., a new species isolated from feces of a red fox that inhabits in The Tablas de Daimiel Natural Park, Albacete, Spain.</title>
        <authorList>
            <person name="Rodriguez M."/>
            <person name="Reina J.C."/>
            <person name="Bejar V."/>
            <person name="Llamas I."/>
        </authorList>
    </citation>
    <scope>NUCLEOTIDE SEQUENCE [LARGE SCALE GENOMIC DNA]</scope>
    <source>
        <strain evidence="8 9">Z8</strain>
    </source>
</reference>
<dbReference type="InterPro" id="IPR008622">
    <property type="entry name" value="FliT"/>
</dbReference>
<evidence type="ECO:0000256" key="3">
    <source>
        <dbReference type="ARBA" id="ARBA00022795"/>
    </source>
</evidence>
<evidence type="ECO:0000256" key="1">
    <source>
        <dbReference type="ARBA" id="ARBA00004514"/>
    </source>
</evidence>